<dbReference type="OrthoDB" id="5987308at2"/>
<accession>A0A246WT17</accession>
<dbReference type="Proteomes" id="UP000536746">
    <property type="component" value="Unassembled WGS sequence"/>
</dbReference>
<protein>
    <submittedName>
        <fullName evidence="4">4-carboxymuconolactone decarboxylase</fullName>
    </submittedName>
    <submittedName>
        <fullName evidence="3">Carboxymuconolactone decarboxylase family protein</fullName>
    </submittedName>
</protein>
<dbReference type="EMBL" id="JABFMT010000002">
    <property type="protein sequence ID" value="NUU00592.1"/>
    <property type="molecule type" value="Genomic_DNA"/>
</dbReference>
<evidence type="ECO:0000259" key="2">
    <source>
        <dbReference type="Pfam" id="PF02627"/>
    </source>
</evidence>
<dbReference type="Proteomes" id="UP000197596">
    <property type="component" value="Unassembled WGS sequence"/>
</dbReference>
<dbReference type="EMBL" id="NJGU01000005">
    <property type="protein sequence ID" value="OWY29279.1"/>
    <property type="molecule type" value="Genomic_DNA"/>
</dbReference>
<dbReference type="AlphaFoldDB" id="A0A246WT17"/>
<reference evidence="4 5" key="1">
    <citation type="submission" date="2017-06" db="EMBL/GenBank/DDBJ databases">
        <title>Herbaspirillum phytohormonus sp. nov., isolated from the root nodule of Robinia pseudoacacia in lead-zinc mine.</title>
        <authorList>
            <person name="Fan M."/>
            <person name="Lin Y."/>
        </authorList>
    </citation>
    <scope>NUCLEOTIDE SEQUENCE [LARGE SCALE GENOMIC DNA]</scope>
    <source>
        <strain evidence="4 5">HZ10</strain>
    </source>
</reference>
<evidence type="ECO:0000313" key="3">
    <source>
        <dbReference type="EMBL" id="NUU00592.1"/>
    </source>
</evidence>
<dbReference type="PANTHER" id="PTHR34846:SF11">
    <property type="entry name" value="4-CARBOXYMUCONOLACTONE DECARBOXYLASE FAMILY PROTEIN (AFU_ORTHOLOGUE AFUA_6G11590)"/>
    <property type="match status" value="1"/>
</dbReference>
<sequence length="191" mass="20853">MTQPSRLPAITREQMTPDQTAMLDAILAGPRKNLNGPFVAWIHSPRLGELAQTLGAFCRYDTGLPLRLSELAILATAVAWQSQAEWHIHLPIAIDAGLPADVAEQIRQGATPVFAQRDEHVVWHFATELYRNRRVSDATYAEACAMFGLPVVVNLVGLLGYYALVAMTLNTFGMRAEGQGEGELPFAEPAA</sequence>
<feature type="transmembrane region" description="Helical" evidence="1">
    <location>
        <begin position="140"/>
        <end position="164"/>
    </location>
</feature>
<proteinExistence type="predicted"/>
<dbReference type="Gene3D" id="1.20.1290.10">
    <property type="entry name" value="AhpD-like"/>
    <property type="match status" value="1"/>
</dbReference>
<organism evidence="4 5">
    <name type="scientific">Herbaspirillum robiniae</name>
    <dbReference type="NCBI Taxonomy" id="2014887"/>
    <lineage>
        <taxon>Bacteria</taxon>
        <taxon>Pseudomonadati</taxon>
        <taxon>Pseudomonadota</taxon>
        <taxon>Betaproteobacteria</taxon>
        <taxon>Burkholderiales</taxon>
        <taxon>Oxalobacteraceae</taxon>
        <taxon>Herbaspirillum</taxon>
    </lineage>
</organism>
<keyword evidence="6" id="KW-1185">Reference proteome</keyword>
<keyword evidence="1" id="KW-1133">Transmembrane helix</keyword>
<dbReference type="RefSeq" id="WP_079216562.1">
    <property type="nucleotide sequence ID" value="NZ_CP018845.1"/>
</dbReference>
<feature type="domain" description="Carboxymuconolactone decarboxylase-like" evidence="2">
    <location>
        <begin position="47"/>
        <end position="115"/>
    </location>
</feature>
<keyword evidence="1" id="KW-0812">Transmembrane</keyword>
<evidence type="ECO:0000256" key="1">
    <source>
        <dbReference type="SAM" id="Phobius"/>
    </source>
</evidence>
<dbReference type="InterPro" id="IPR029032">
    <property type="entry name" value="AhpD-like"/>
</dbReference>
<dbReference type="GO" id="GO:0051920">
    <property type="term" value="F:peroxiredoxin activity"/>
    <property type="evidence" value="ECO:0007669"/>
    <property type="project" value="InterPro"/>
</dbReference>
<name>A0A246WT17_9BURK</name>
<reference evidence="3 6" key="2">
    <citation type="journal article" date="2020" name="Front. Plant Sci.">
        <title>Isolation of Rhizosphere Bacteria That Improve Quality and Water Stress Tolerance in Greenhouse Ornamentals.</title>
        <authorList>
            <person name="Nordstedt N.P."/>
            <person name="Jones M.L."/>
        </authorList>
    </citation>
    <scope>NUCLEOTIDE SEQUENCE [LARGE SCALE GENOMIC DNA]</scope>
    <source>
        <strain evidence="3 6">C6C2</strain>
    </source>
</reference>
<keyword evidence="1" id="KW-0472">Membrane</keyword>
<gene>
    <name evidence="4" type="ORF">CEJ42_10530</name>
    <name evidence="3" type="ORF">HNO84_03205</name>
</gene>
<dbReference type="PANTHER" id="PTHR34846">
    <property type="entry name" value="4-CARBOXYMUCONOLACTONE DECARBOXYLASE FAMILY PROTEIN (AFU_ORTHOLOGUE AFUA_6G11590)"/>
    <property type="match status" value="1"/>
</dbReference>
<evidence type="ECO:0000313" key="4">
    <source>
        <dbReference type="EMBL" id="OWY29279.1"/>
    </source>
</evidence>
<evidence type="ECO:0000313" key="6">
    <source>
        <dbReference type="Proteomes" id="UP000536746"/>
    </source>
</evidence>
<dbReference type="Pfam" id="PF02627">
    <property type="entry name" value="CMD"/>
    <property type="match status" value="1"/>
</dbReference>
<dbReference type="InterPro" id="IPR003779">
    <property type="entry name" value="CMD-like"/>
</dbReference>
<comment type="caution">
    <text evidence="4">The sequence shown here is derived from an EMBL/GenBank/DDBJ whole genome shotgun (WGS) entry which is preliminary data.</text>
</comment>
<evidence type="ECO:0000313" key="5">
    <source>
        <dbReference type="Proteomes" id="UP000197596"/>
    </source>
</evidence>
<dbReference type="SUPFAM" id="SSF69118">
    <property type="entry name" value="AhpD-like"/>
    <property type="match status" value="1"/>
</dbReference>